<dbReference type="Proteomes" id="UP000228934">
    <property type="component" value="Unassembled WGS sequence"/>
</dbReference>
<feature type="compositionally biased region" description="Basic and acidic residues" evidence="1">
    <location>
        <begin position="23"/>
        <end position="37"/>
    </location>
</feature>
<evidence type="ECO:0000256" key="1">
    <source>
        <dbReference type="SAM" id="MobiDB-lite"/>
    </source>
</evidence>
<name>A0A2G9SDS8_AQUCT</name>
<accession>A0A2G9SDS8</accession>
<feature type="compositionally biased region" description="Basic and acidic residues" evidence="1">
    <location>
        <begin position="53"/>
        <end position="63"/>
    </location>
</feature>
<dbReference type="OrthoDB" id="10574352at2759"/>
<dbReference type="EMBL" id="KV925138">
    <property type="protein sequence ID" value="PIO38309.1"/>
    <property type="molecule type" value="Genomic_DNA"/>
</dbReference>
<evidence type="ECO:0000313" key="3">
    <source>
        <dbReference type="Proteomes" id="UP000228934"/>
    </source>
</evidence>
<dbReference type="AlphaFoldDB" id="A0A2G9SDS8"/>
<protein>
    <submittedName>
        <fullName evidence="2">Uncharacterized protein</fullName>
    </submittedName>
</protein>
<evidence type="ECO:0000313" key="2">
    <source>
        <dbReference type="EMBL" id="PIO38309.1"/>
    </source>
</evidence>
<keyword evidence="3" id="KW-1185">Reference proteome</keyword>
<feature type="region of interest" description="Disordered" evidence="1">
    <location>
        <begin position="23"/>
        <end position="76"/>
    </location>
</feature>
<proteinExistence type="predicted"/>
<organism evidence="2 3">
    <name type="scientific">Aquarana catesbeiana</name>
    <name type="common">American bullfrog</name>
    <name type="synonym">Rana catesbeiana</name>
    <dbReference type="NCBI Taxonomy" id="8400"/>
    <lineage>
        <taxon>Eukaryota</taxon>
        <taxon>Metazoa</taxon>
        <taxon>Chordata</taxon>
        <taxon>Craniata</taxon>
        <taxon>Vertebrata</taxon>
        <taxon>Euteleostomi</taxon>
        <taxon>Amphibia</taxon>
        <taxon>Batrachia</taxon>
        <taxon>Anura</taxon>
        <taxon>Neobatrachia</taxon>
        <taxon>Ranoidea</taxon>
        <taxon>Ranidae</taxon>
        <taxon>Aquarana</taxon>
    </lineage>
</organism>
<gene>
    <name evidence="2" type="ORF">AB205_0108680</name>
</gene>
<sequence length="201" mass="22645">MIVLCLFCSWMDAYNEHQTYLKTKGDDGNKDIVKDSVSEDCYPPGVLPPPESLKPEVPPEYKSTKNAPEPAKSKANVSVPENCATVSSYSKANATTPTVERYSSSNYYSPRPYFAPKRTYGPPQNAPMQPFFNQFTAPRENLFNDFHQAIIPPPPQGPFSGPPGPFMDNFRMPFNMPPIFGYGPWFQNFGAQAWNRFFPPQ</sequence>
<reference evidence="3" key="1">
    <citation type="journal article" date="2017" name="Nat. Commun.">
        <title>The North American bullfrog draft genome provides insight into hormonal regulation of long noncoding RNA.</title>
        <authorList>
            <person name="Hammond S.A."/>
            <person name="Warren R.L."/>
            <person name="Vandervalk B.P."/>
            <person name="Kucuk E."/>
            <person name="Khan H."/>
            <person name="Gibb E.A."/>
            <person name="Pandoh P."/>
            <person name="Kirk H."/>
            <person name="Zhao Y."/>
            <person name="Jones M."/>
            <person name="Mungall A.J."/>
            <person name="Coope R."/>
            <person name="Pleasance S."/>
            <person name="Moore R.A."/>
            <person name="Holt R.A."/>
            <person name="Round J.M."/>
            <person name="Ohora S."/>
            <person name="Walle B.V."/>
            <person name="Veldhoen N."/>
            <person name="Helbing C.C."/>
            <person name="Birol I."/>
        </authorList>
    </citation>
    <scope>NUCLEOTIDE SEQUENCE [LARGE SCALE GENOMIC DNA]</scope>
</reference>